<accession>A0ABP7QHQ2</accession>
<organism evidence="1 2">
    <name type="scientific">Pedobacter ginsengiterrae</name>
    <dbReference type="NCBI Taxonomy" id="871696"/>
    <lineage>
        <taxon>Bacteria</taxon>
        <taxon>Pseudomonadati</taxon>
        <taxon>Bacteroidota</taxon>
        <taxon>Sphingobacteriia</taxon>
        <taxon>Sphingobacteriales</taxon>
        <taxon>Sphingobacteriaceae</taxon>
        <taxon>Pedobacter</taxon>
    </lineage>
</organism>
<dbReference type="EMBL" id="BAABAK010000020">
    <property type="protein sequence ID" value="GAA3982328.1"/>
    <property type="molecule type" value="Genomic_DNA"/>
</dbReference>
<evidence type="ECO:0000313" key="1">
    <source>
        <dbReference type="EMBL" id="GAA3982328.1"/>
    </source>
</evidence>
<proteinExistence type="predicted"/>
<dbReference type="RefSeq" id="WP_344769577.1">
    <property type="nucleotide sequence ID" value="NZ_BAABAK010000020.1"/>
</dbReference>
<evidence type="ECO:0000313" key="2">
    <source>
        <dbReference type="Proteomes" id="UP001501081"/>
    </source>
</evidence>
<dbReference type="Proteomes" id="UP001501081">
    <property type="component" value="Unassembled WGS sequence"/>
</dbReference>
<protein>
    <submittedName>
        <fullName evidence="1">Uncharacterized protein</fullName>
    </submittedName>
</protein>
<name>A0ABP7QHQ2_9SPHI</name>
<keyword evidence="2" id="KW-1185">Reference proteome</keyword>
<comment type="caution">
    <text evidence="1">The sequence shown here is derived from an EMBL/GenBank/DDBJ whole genome shotgun (WGS) entry which is preliminary data.</text>
</comment>
<sequence length="79" mass="9323">MKILFDAATLNLRVMLRHEASATYETNASFIQMPEVKDCNEKRDYRNQKRTGFAFQKTTPNDFIAAHSEIFFILERLYD</sequence>
<gene>
    <name evidence="1" type="ORF">GCM10022246_37870</name>
</gene>
<reference evidence="2" key="1">
    <citation type="journal article" date="2019" name="Int. J. Syst. Evol. Microbiol.">
        <title>The Global Catalogue of Microorganisms (GCM) 10K type strain sequencing project: providing services to taxonomists for standard genome sequencing and annotation.</title>
        <authorList>
            <consortium name="The Broad Institute Genomics Platform"/>
            <consortium name="The Broad Institute Genome Sequencing Center for Infectious Disease"/>
            <person name="Wu L."/>
            <person name="Ma J."/>
        </authorList>
    </citation>
    <scope>NUCLEOTIDE SEQUENCE [LARGE SCALE GENOMIC DNA]</scope>
    <source>
        <strain evidence="2">JCM 17338</strain>
    </source>
</reference>